<dbReference type="SUPFAM" id="SSF46785">
    <property type="entry name" value="Winged helix' DNA-binding domain"/>
    <property type="match status" value="1"/>
</dbReference>
<gene>
    <name evidence="6" type="primary">rspR_8</name>
    <name evidence="6" type="ORF">PIN31115_03454</name>
</gene>
<dbReference type="Gene3D" id="1.20.120.530">
    <property type="entry name" value="GntR ligand-binding domain-like"/>
    <property type="match status" value="1"/>
</dbReference>
<evidence type="ECO:0000256" key="4">
    <source>
        <dbReference type="SAM" id="MobiDB-lite"/>
    </source>
</evidence>
<dbReference type="InterPro" id="IPR036390">
    <property type="entry name" value="WH_DNA-bd_sf"/>
</dbReference>
<dbReference type="InterPro" id="IPR008920">
    <property type="entry name" value="TF_FadR/GntR_C"/>
</dbReference>
<dbReference type="InterPro" id="IPR011711">
    <property type="entry name" value="GntR_C"/>
</dbReference>
<sequence>MGGRAGHKPCPDDVPHGIPRRSREDKHQMKAPSNLITGEVRTKIRGMILASELKPGQRLIEDDLIQLLGVGRTPVREALLILQGEGFIARNRGWEVQGVDHLQVNAIFESRAAIEAETARLAARKITPEACDALAALIEQMEPSTHLPRLALNRLNSEFHELIVKAADNVVLTQFHERIQFYYWALRIPVMFSDEQLSATNAQHRELLDALRAHDEVRATQIARHHVETTMGIVEPALPR</sequence>
<evidence type="ECO:0000256" key="1">
    <source>
        <dbReference type="ARBA" id="ARBA00023015"/>
    </source>
</evidence>
<protein>
    <submittedName>
        <fullName evidence="6">HTH-type transcriptional repressor RspR</fullName>
    </submittedName>
</protein>
<dbReference type="PANTHER" id="PTHR43537:SF24">
    <property type="entry name" value="GLUCONATE OPERON TRANSCRIPTIONAL REPRESSOR"/>
    <property type="match status" value="1"/>
</dbReference>
<dbReference type="SUPFAM" id="SSF48008">
    <property type="entry name" value="GntR ligand-binding domain-like"/>
    <property type="match status" value="1"/>
</dbReference>
<evidence type="ECO:0000313" key="7">
    <source>
        <dbReference type="Proteomes" id="UP000333828"/>
    </source>
</evidence>
<dbReference type="Pfam" id="PF00392">
    <property type="entry name" value="GntR"/>
    <property type="match status" value="1"/>
</dbReference>
<dbReference type="Proteomes" id="UP000333828">
    <property type="component" value="Unassembled WGS sequence"/>
</dbReference>
<dbReference type="CDD" id="cd07377">
    <property type="entry name" value="WHTH_GntR"/>
    <property type="match status" value="1"/>
</dbReference>
<dbReference type="Pfam" id="PF07729">
    <property type="entry name" value="FCD"/>
    <property type="match status" value="1"/>
</dbReference>
<evidence type="ECO:0000313" key="6">
    <source>
        <dbReference type="EMBL" id="VVE27268.1"/>
    </source>
</evidence>
<keyword evidence="1" id="KW-0805">Transcription regulation</keyword>
<dbReference type="SMART" id="SM00895">
    <property type="entry name" value="FCD"/>
    <property type="match status" value="1"/>
</dbReference>
<keyword evidence="7" id="KW-1185">Reference proteome</keyword>
<dbReference type="InterPro" id="IPR036388">
    <property type="entry name" value="WH-like_DNA-bd_sf"/>
</dbReference>
<feature type="compositionally biased region" description="Basic and acidic residues" evidence="4">
    <location>
        <begin position="9"/>
        <end position="28"/>
    </location>
</feature>
<dbReference type="SMART" id="SM00345">
    <property type="entry name" value="HTH_GNTR"/>
    <property type="match status" value="1"/>
</dbReference>
<dbReference type="InterPro" id="IPR000524">
    <property type="entry name" value="Tscrpt_reg_HTH_GntR"/>
</dbReference>
<name>A0A5E4WR21_9BURK</name>
<dbReference type="Gene3D" id="1.10.10.10">
    <property type="entry name" value="Winged helix-like DNA-binding domain superfamily/Winged helix DNA-binding domain"/>
    <property type="match status" value="1"/>
</dbReference>
<dbReference type="GO" id="GO:0003677">
    <property type="term" value="F:DNA binding"/>
    <property type="evidence" value="ECO:0007669"/>
    <property type="project" value="UniProtKB-KW"/>
</dbReference>
<evidence type="ECO:0000259" key="5">
    <source>
        <dbReference type="PROSITE" id="PS50949"/>
    </source>
</evidence>
<keyword evidence="2" id="KW-0238">DNA-binding</keyword>
<dbReference type="AlphaFoldDB" id="A0A5E4WR21"/>
<feature type="region of interest" description="Disordered" evidence="4">
    <location>
        <begin position="1"/>
        <end position="34"/>
    </location>
</feature>
<evidence type="ECO:0000256" key="3">
    <source>
        <dbReference type="ARBA" id="ARBA00023163"/>
    </source>
</evidence>
<accession>A0A5E4WR21</accession>
<proteinExistence type="predicted"/>
<dbReference type="PROSITE" id="PS50949">
    <property type="entry name" value="HTH_GNTR"/>
    <property type="match status" value="1"/>
</dbReference>
<organism evidence="6 7">
    <name type="scientific">Pandoraea iniqua</name>
    <dbReference type="NCBI Taxonomy" id="2508288"/>
    <lineage>
        <taxon>Bacteria</taxon>
        <taxon>Pseudomonadati</taxon>
        <taxon>Pseudomonadota</taxon>
        <taxon>Betaproteobacteria</taxon>
        <taxon>Burkholderiales</taxon>
        <taxon>Burkholderiaceae</taxon>
        <taxon>Pandoraea</taxon>
    </lineage>
</organism>
<dbReference type="EMBL" id="CABPSI010000003">
    <property type="protein sequence ID" value="VVE27268.1"/>
    <property type="molecule type" value="Genomic_DNA"/>
</dbReference>
<dbReference type="PANTHER" id="PTHR43537">
    <property type="entry name" value="TRANSCRIPTIONAL REGULATOR, GNTR FAMILY"/>
    <property type="match status" value="1"/>
</dbReference>
<dbReference type="GO" id="GO:0003700">
    <property type="term" value="F:DNA-binding transcription factor activity"/>
    <property type="evidence" value="ECO:0007669"/>
    <property type="project" value="InterPro"/>
</dbReference>
<evidence type="ECO:0000256" key="2">
    <source>
        <dbReference type="ARBA" id="ARBA00023125"/>
    </source>
</evidence>
<reference evidence="6 7" key="1">
    <citation type="submission" date="2019-08" db="EMBL/GenBank/DDBJ databases">
        <authorList>
            <person name="Peeters C."/>
        </authorList>
    </citation>
    <scope>NUCLEOTIDE SEQUENCE [LARGE SCALE GENOMIC DNA]</scope>
    <source>
        <strain evidence="6 7">LMG 31115</strain>
    </source>
</reference>
<keyword evidence="3" id="KW-0804">Transcription</keyword>
<feature type="domain" description="HTH gntR-type" evidence="5">
    <location>
        <begin position="34"/>
        <end position="104"/>
    </location>
</feature>